<dbReference type="InParanoid" id="A0A1X7SXE2"/>
<dbReference type="SUPFAM" id="SSF56235">
    <property type="entry name" value="N-terminal nucleophile aminohydrolases (Ntn hydrolases)"/>
    <property type="match status" value="1"/>
</dbReference>
<keyword evidence="1" id="KW-0963">Cytoplasm</keyword>
<dbReference type="OrthoDB" id="7854943at2759"/>
<evidence type="ECO:0000256" key="3">
    <source>
        <dbReference type="ARBA" id="ARBA00022801"/>
    </source>
</evidence>
<name>A0A1X7SXE2_AMPQE</name>
<dbReference type="PANTHER" id="PTHR32194:SF0">
    <property type="entry name" value="ATP-DEPENDENT PROTEASE SUBUNIT HSLV"/>
    <property type="match status" value="1"/>
</dbReference>
<evidence type="ECO:0000256" key="1">
    <source>
        <dbReference type="ARBA" id="ARBA00022490"/>
    </source>
</evidence>
<dbReference type="GO" id="GO:0005839">
    <property type="term" value="C:proteasome core complex"/>
    <property type="evidence" value="ECO:0007669"/>
    <property type="project" value="InterPro"/>
</dbReference>
<dbReference type="InterPro" id="IPR023333">
    <property type="entry name" value="Proteasome_suB-type"/>
</dbReference>
<reference evidence="4" key="1">
    <citation type="submission" date="2017-05" db="UniProtKB">
        <authorList>
            <consortium name="EnsemblMetazoa"/>
        </authorList>
    </citation>
    <scope>IDENTIFICATION</scope>
</reference>
<accession>A0A1X7SXE2</accession>
<evidence type="ECO:0000313" key="4">
    <source>
        <dbReference type="EnsemblMetazoa" id="Aqu2.1.06804_001"/>
    </source>
</evidence>
<dbReference type="STRING" id="400682.A0A1X7SXE2"/>
<dbReference type="EnsemblMetazoa" id="Aqu2.1.06804_001">
    <property type="protein sequence ID" value="Aqu2.1.06804_001"/>
    <property type="gene ID" value="Aqu2.1.06804"/>
</dbReference>
<dbReference type="GO" id="GO:0051603">
    <property type="term" value="P:proteolysis involved in protein catabolic process"/>
    <property type="evidence" value="ECO:0007669"/>
    <property type="project" value="InterPro"/>
</dbReference>
<keyword evidence="2" id="KW-0645">Protease</keyword>
<protein>
    <submittedName>
        <fullName evidence="4">Uncharacterized protein</fullName>
    </submittedName>
</protein>
<dbReference type="AlphaFoldDB" id="A0A1X7SXE2"/>
<organism evidence="4">
    <name type="scientific">Amphimedon queenslandica</name>
    <name type="common">Sponge</name>
    <dbReference type="NCBI Taxonomy" id="400682"/>
    <lineage>
        <taxon>Eukaryota</taxon>
        <taxon>Metazoa</taxon>
        <taxon>Porifera</taxon>
        <taxon>Demospongiae</taxon>
        <taxon>Heteroscleromorpha</taxon>
        <taxon>Haplosclerida</taxon>
        <taxon>Niphatidae</taxon>
        <taxon>Amphimedon</taxon>
    </lineage>
</organism>
<dbReference type="InterPro" id="IPR029055">
    <property type="entry name" value="Ntn_hydrolases_N"/>
</dbReference>
<keyword evidence="3" id="KW-0378">Hydrolase</keyword>
<dbReference type="Pfam" id="PF00227">
    <property type="entry name" value="Proteasome"/>
    <property type="match status" value="1"/>
</dbReference>
<dbReference type="GO" id="GO:0008233">
    <property type="term" value="F:peptidase activity"/>
    <property type="evidence" value="ECO:0007669"/>
    <property type="project" value="UniProtKB-KW"/>
</dbReference>
<dbReference type="PANTHER" id="PTHR32194">
    <property type="entry name" value="METALLOPROTEASE TLDD"/>
    <property type="match status" value="1"/>
</dbReference>
<evidence type="ECO:0000256" key="2">
    <source>
        <dbReference type="ARBA" id="ARBA00022670"/>
    </source>
</evidence>
<dbReference type="GO" id="GO:0005737">
    <property type="term" value="C:cytoplasm"/>
    <property type="evidence" value="ECO:0007669"/>
    <property type="project" value="TreeGrafter"/>
</dbReference>
<proteinExistence type="predicted"/>
<dbReference type="Gene3D" id="3.60.20.10">
    <property type="entry name" value="Glutamine Phosphoribosylpyrophosphate, subunit 1, domain 1"/>
    <property type="match status" value="1"/>
</dbReference>
<sequence length="119" mass="13538">MDYGRKCIVKGYTYFDQQLTGNFKAQMEIFKVACLFSPSQMQFIKPDSTSLQQQLEVLPFLKSDLRQLTTIMAVEYDGGVIIGADSHTTSGSYIVNRVTDKLTPITDRIYILLSFRFSC</sequence>
<dbReference type="InterPro" id="IPR001353">
    <property type="entry name" value="Proteasome_sua/b"/>
</dbReference>